<feature type="binding site" evidence="6">
    <location>
        <begin position="92"/>
        <end position="99"/>
    </location>
    <ligand>
        <name>ATP</name>
        <dbReference type="ChEBI" id="CHEBI:30616"/>
    </ligand>
</feature>
<keyword evidence="7" id="KW-0493">Microtubule</keyword>
<dbReference type="GO" id="GO:0005524">
    <property type="term" value="F:ATP binding"/>
    <property type="evidence" value="ECO:0007669"/>
    <property type="project" value="UniProtKB-UniRule"/>
</dbReference>
<dbReference type="GeneID" id="39989509"/>
<keyword evidence="5 8" id="KW-0175">Coiled coil</keyword>
<keyword evidence="12" id="KW-1185">Reference proteome</keyword>
<dbReference type="GO" id="GO:0007018">
    <property type="term" value="P:microtubule-based movement"/>
    <property type="evidence" value="ECO:0007669"/>
    <property type="project" value="InterPro"/>
</dbReference>
<comment type="subcellular location">
    <subcellularLocation>
        <location evidence="1">Cytoplasm</location>
    </subcellularLocation>
</comment>
<keyword evidence="2" id="KW-0963">Cytoplasm</keyword>
<protein>
    <recommendedName>
        <fullName evidence="7">Kinesin-like protein</fullName>
    </recommendedName>
</protein>
<dbReference type="Proteomes" id="UP000192257">
    <property type="component" value="Unassembled WGS sequence"/>
</dbReference>
<keyword evidence="3 6" id="KW-0547">Nucleotide-binding</keyword>
<accession>A0A1X0NJN6</accession>
<dbReference type="PRINTS" id="PR00380">
    <property type="entry name" value="KINESINHEAVY"/>
</dbReference>
<dbReference type="InterPro" id="IPR036961">
    <property type="entry name" value="Kinesin_motor_dom_sf"/>
</dbReference>
<feature type="region of interest" description="Disordered" evidence="9">
    <location>
        <begin position="401"/>
        <end position="441"/>
    </location>
</feature>
<dbReference type="PANTHER" id="PTHR47969:SF15">
    <property type="entry name" value="CHROMOSOME-ASSOCIATED KINESIN KIF4A-RELATED"/>
    <property type="match status" value="1"/>
</dbReference>
<evidence type="ECO:0000256" key="1">
    <source>
        <dbReference type="ARBA" id="ARBA00004496"/>
    </source>
</evidence>
<evidence type="ECO:0000256" key="5">
    <source>
        <dbReference type="ARBA" id="ARBA00023054"/>
    </source>
</evidence>
<evidence type="ECO:0000256" key="7">
    <source>
        <dbReference type="RuleBase" id="RU000394"/>
    </source>
</evidence>
<evidence type="ECO:0000256" key="3">
    <source>
        <dbReference type="ARBA" id="ARBA00022741"/>
    </source>
</evidence>
<evidence type="ECO:0000313" key="12">
    <source>
        <dbReference type="Proteomes" id="UP000192257"/>
    </source>
</evidence>
<dbReference type="RefSeq" id="XP_028878913.1">
    <property type="nucleotide sequence ID" value="XM_029029729.1"/>
</dbReference>
<keyword evidence="6 7" id="KW-0505">Motor protein</keyword>
<evidence type="ECO:0000256" key="2">
    <source>
        <dbReference type="ARBA" id="ARBA00022490"/>
    </source>
</evidence>
<evidence type="ECO:0000256" key="8">
    <source>
        <dbReference type="SAM" id="Coils"/>
    </source>
</evidence>
<evidence type="ECO:0000256" key="4">
    <source>
        <dbReference type="ARBA" id="ARBA00022840"/>
    </source>
</evidence>
<dbReference type="InterPro" id="IPR019821">
    <property type="entry name" value="Kinesin_motor_CS"/>
</dbReference>
<dbReference type="GO" id="GO:0005875">
    <property type="term" value="C:microtubule associated complex"/>
    <property type="evidence" value="ECO:0007669"/>
    <property type="project" value="TreeGrafter"/>
</dbReference>
<comment type="caution">
    <text evidence="11">The sequence shown here is derived from an EMBL/GenBank/DDBJ whole genome shotgun (WGS) entry which is preliminary data.</text>
</comment>
<sequence>MEQMGVVLRVRPLLPAERERGEKESITVLPGGTRVRIITHLSRSTQNQVYHFDMDCCLGPEVDQKGVFRSAAIADMCNAAFEGRAATVMCFGQTGSGKTYTMSGRAEEENGIVTEDGIQFAAVRYIVELRDQLMNMNKNASKTVKLRASYMELFNERINDLLSGNEGLKCRWSRDANSFFVEDLMVVECLNIDDLLLVLREGQMRRKRAEHLLNADSSRSHVLFTTYIEVVEGDHPARHGKITFVDLAGSERLRDTGNQGDDSKSINRSLFALGNVIEKLSKARSPNQRNHIPYRSSVLTQLLMDSLDGGCRTLLVACVTPSSRFVEESMRTINFAQRTRNIRSQPVERVDATQQELYNLKTEIRRLQAENALLRRALDLPESGSVDLNMLQKNNRPQLKTSVLPLPTDASPVRALSSGEQNRVQQLSKPESISRGSCNSEPAPRLTALDILDQLPSSSGLVARQRPLPLEKPAVLPSGLGFHVVSKKNKLFGL</sequence>
<dbReference type="Pfam" id="PF00225">
    <property type="entry name" value="Kinesin"/>
    <property type="match status" value="1"/>
</dbReference>
<dbReference type="EMBL" id="NBCO01000040">
    <property type="protein sequence ID" value="ORC84847.1"/>
    <property type="molecule type" value="Genomic_DNA"/>
</dbReference>
<evidence type="ECO:0000256" key="6">
    <source>
        <dbReference type="PROSITE-ProRule" id="PRU00283"/>
    </source>
</evidence>
<name>A0A1X0NJN6_9TRYP</name>
<dbReference type="PROSITE" id="PS50067">
    <property type="entry name" value="KINESIN_MOTOR_2"/>
    <property type="match status" value="1"/>
</dbReference>
<evidence type="ECO:0000259" key="10">
    <source>
        <dbReference type="PROSITE" id="PS50067"/>
    </source>
</evidence>
<dbReference type="GO" id="GO:0005737">
    <property type="term" value="C:cytoplasm"/>
    <property type="evidence" value="ECO:0007669"/>
    <property type="project" value="UniProtKB-SubCell"/>
</dbReference>
<evidence type="ECO:0000256" key="9">
    <source>
        <dbReference type="SAM" id="MobiDB-lite"/>
    </source>
</evidence>
<dbReference type="Gene3D" id="3.40.850.10">
    <property type="entry name" value="Kinesin motor domain"/>
    <property type="match status" value="1"/>
</dbReference>
<dbReference type="InterPro" id="IPR027640">
    <property type="entry name" value="Kinesin-like_fam"/>
</dbReference>
<dbReference type="SUPFAM" id="SSF52540">
    <property type="entry name" value="P-loop containing nucleoside triphosphate hydrolases"/>
    <property type="match status" value="1"/>
</dbReference>
<dbReference type="InterPro" id="IPR001752">
    <property type="entry name" value="Kinesin_motor_dom"/>
</dbReference>
<dbReference type="STRING" id="67003.A0A1X0NJN6"/>
<reference evidence="11 12" key="1">
    <citation type="submission" date="2017-03" db="EMBL/GenBank/DDBJ databases">
        <title>An alternative strategy for trypanosome survival in the mammalian bloodstream revealed through genome and transcriptome analysis of the ubiquitous bovine parasite Trypanosoma (Megatrypanum) theileri.</title>
        <authorList>
            <person name="Kelly S."/>
            <person name="Ivens A."/>
            <person name="Mott A."/>
            <person name="O'Neill E."/>
            <person name="Emms D."/>
            <person name="Macleod O."/>
            <person name="Voorheis P."/>
            <person name="Matthews J."/>
            <person name="Matthews K."/>
            <person name="Carrington M."/>
        </authorList>
    </citation>
    <scope>NUCLEOTIDE SEQUENCE [LARGE SCALE GENOMIC DNA]</scope>
    <source>
        <strain evidence="11">Edinburgh</strain>
    </source>
</reference>
<dbReference type="InterPro" id="IPR027417">
    <property type="entry name" value="P-loop_NTPase"/>
</dbReference>
<dbReference type="GO" id="GO:0005874">
    <property type="term" value="C:microtubule"/>
    <property type="evidence" value="ECO:0007669"/>
    <property type="project" value="UniProtKB-KW"/>
</dbReference>
<dbReference type="SMART" id="SM00129">
    <property type="entry name" value="KISc"/>
    <property type="match status" value="1"/>
</dbReference>
<feature type="compositionally biased region" description="Polar residues" evidence="9">
    <location>
        <begin position="418"/>
        <end position="440"/>
    </location>
</feature>
<feature type="coiled-coil region" evidence="8">
    <location>
        <begin position="350"/>
        <end position="377"/>
    </location>
</feature>
<comment type="similarity">
    <text evidence="6 7">Belongs to the TRAFAC class myosin-kinesin ATPase superfamily. Kinesin family.</text>
</comment>
<dbReference type="GO" id="GO:0007052">
    <property type="term" value="P:mitotic spindle organization"/>
    <property type="evidence" value="ECO:0007669"/>
    <property type="project" value="TreeGrafter"/>
</dbReference>
<dbReference type="PROSITE" id="PS00411">
    <property type="entry name" value="KINESIN_MOTOR_1"/>
    <property type="match status" value="1"/>
</dbReference>
<keyword evidence="4 6" id="KW-0067">ATP-binding</keyword>
<dbReference type="VEuPathDB" id="TriTrypDB:TM35_000401140"/>
<dbReference type="GO" id="GO:0003777">
    <property type="term" value="F:microtubule motor activity"/>
    <property type="evidence" value="ECO:0007669"/>
    <property type="project" value="InterPro"/>
</dbReference>
<dbReference type="OrthoDB" id="3176171at2759"/>
<organism evidence="11 12">
    <name type="scientific">Trypanosoma theileri</name>
    <dbReference type="NCBI Taxonomy" id="67003"/>
    <lineage>
        <taxon>Eukaryota</taxon>
        <taxon>Discoba</taxon>
        <taxon>Euglenozoa</taxon>
        <taxon>Kinetoplastea</taxon>
        <taxon>Metakinetoplastina</taxon>
        <taxon>Trypanosomatida</taxon>
        <taxon>Trypanosomatidae</taxon>
        <taxon>Trypanosoma</taxon>
    </lineage>
</organism>
<evidence type="ECO:0000313" key="11">
    <source>
        <dbReference type="EMBL" id="ORC84847.1"/>
    </source>
</evidence>
<dbReference type="AlphaFoldDB" id="A0A1X0NJN6"/>
<proteinExistence type="inferred from homology"/>
<feature type="domain" description="Kinesin motor" evidence="10">
    <location>
        <begin position="3"/>
        <end position="342"/>
    </location>
</feature>
<dbReference type="PANTHER" id="PTHR47969">
    <property type="entry name" value="CHROMOSOME-ASSOCIATED KINESIN KIF4A-RELATED"/>
    <property type="match status" value="1"/>
</dbReference>
<dbReference type="GO" id="GO:0051231">
    <property type="term" value="P:spindle elongation"/>
    <property type="evidence" value="ECO:0007669"/>
    <property type="project" value="TreeGrafter"/>
</dbReference>
<dbReference type="GO" id="GO:0008017">
    <property type="term" value="F:microtubule binding"/>
    <property type="evidence" value="ECO:0007669"/>
    <property type="project" value="InterPro"/>
</dbReference>
<gene>
    <name evidence="11" type="ORF">TM35_000401140</name>
</gene>